<evidence type="ECO:0000313" key="2">
    <source>
        <dbReference type="Proteomes" id="UP000299102"/>
    </source>
</evidence>
<comment type="caution">
    <text evidence="1">The sequence shown here is derived from an EMBL/GenBank/DDBJ whole genome shotgun (WGS) entry which is preliminary data.</text>
</comment>
<dbReference type="Proteomes" id="UP000299102">
    <property type="component" value="Unassembled WGS sequence"/>
</dbReference>
<evidence type="ECO:0000313" key="1">
    <source>
        <dbReference type="EMBL" id="GBP63891.1"/>
    </source>
</evidence>
<dbReference type="EMBL" id="BGZK01000882">
    <property type="protein sequence ID" value="GBP63891.1"/>
    <property type="molecule type" value="Genomic_DNA"/>
</dbReference>
<dbReference type="AlphaFoldDB" id="A0A4C1XJD9"/>
<accession>A0A4C1XJD9</accession>
<name>A0A4C1XJD9_EUMVA</name>
<organism evidence="1 2">
    <name type="scientific">Eumeta variegata</name>
    <name type="common">Bagworm moth</name>
    <name type="synonym">Eumeta japonica</name>
    <dbReference type="NCBI Taxonomy" id="151549"/>
    <lineage>
        <taxon>Eukaryota</taxon>
        <taxon>Metazoa</taxon>
        <taxon>Ecdysozoa</taxon>
        <taxon>Arthropoda</taxon>
        <taxon>Hexapoda</taxon>
        <taxon>Insecta</taxon>
        <taxon>Pterygota</taxon>
        <taxon>Neoptera</taxon>
        <taxon>Endopterygota</taxon>
        <taxon>Lepidoptera</taxon>
        <taxon>Glossata</taxon>
        <taxon>Ditrysia</taxon>
        <taxon>Tineoidea</taxon>
        <taxon>Psychidae</taxon>
        <taxon>Oiketicinae</taxon>
        <taxon>Eumeta</taxon>
    </lineage>
</organism>
<keyword evidence="2" id="KW-1185">Reference proteome</keyword>
<sequence length="139" mass="14821">MTVSCVVRGLTPPKVVVSCFLLRSLNGLAPPSGRGRAGQTRPESARLIGRTDSRFERAFKQSGAVHEGDSLFVPSVKVLVLLVCVGVEQAALPPLGVLPPRSGRGLMTRSRLWAWPAVVKSSRLAAPVGGDVVQHFKDK</sequence>
<gene>
    <name evidence="1" type="ORF">EVAR_39553_1</name>
</gene>
<protein>
    <submittedName>
        <fullName evidence="1">Uncharacterized protein</fullName>
    </submittedName>
</protein>
<proteinExistence type="predicted"/>
<reference evidence="1 2" key="1">
    <citation type="journal article" date="2019" name="Commun. Biol.">
        <title>The bagworm genome reveals a unique fibroin gene that provides high tensile strength.</title>
        <authorList>
            <person name="Kono N."/>
            <person name="Nakamura H."/>
            <person name="Ohtoshi R."/>
            <person name="Tomita M."/>
            <person name="Numata K."/>
            <person name="Arakawa K."/>
        </authorList>
    </citation>
    <scope>NUCLEOTIDE SEQUENCE [LARGE SCALE GENOMIC DNA]</scope>
</reference>